<dbReference type="EMBL" id="HBIB01032491">
    <property type="protein sequence ID" value="CAE0258772.1"/>
    <property type="molecule type" value="Transcribed_RNA"/>
</dbReference>
<dbReference type="Gene3D" id="1.25.40.10">
    <property type="entry name" value="Tetratricopeptide repeat domain"/>
    <property type="match status" value="1"/>
</dbReference>
<dbReference type="EMBL" id="HBIB01032489">
    <property type="protein sequence ID" value="CAE0258770.1"/>
    <property type="molecule type" value="Transcribed_RNA"/>
</dbReference>
<evidence type="ECO:0000313" key="2">
    <source>
        <dbReference type="EMBL" id="CAE0258772.1"/>
    </source>
</evidence>
<evidence type="ECO:0000313" key="3">
    <source>
        <dbReference type="EMBL" id="CAE0258775.1"/>
    </source>
</evidence>
<evidence type="ECO:0000313" key="1">
    <source>
        <dbReference type="EMBL" id="CAE0258770.1"/>
    </source>
</evidence>
<dbReference type="EMBL" id="HBIB01032495">
    <property type="protein sequence ID" value="CAE0258775.1"/>
    <property type="molecule type" value="Transcribed_RNA"/>
</dbReference>
<proteinExistence type="predicted"/>
<reference evidence="2" key="1">
    <citation type="submission" date="2021-01" db="EMBL/GenBank/DDBJ databases">
        <authorList>
            <person name="Corre E."/>
            <person name="Pelletier E."/>
            <person name="Niang G."/>
            <person name="Scheremetjew M."/>
            <person name="Finn R."/>
            <person name="Kale V."/>
            <person name="Holt S."/>
            <person name="Cochrane G."/>
            <person name="Meng A."/>
            <person name="Brown T."/>
            <person name="Cohen L."/>
        </authorList>
    </citation>
    <scope>NUCLEOTIDE SEQUENCE</scope>
    <source>
        <strain evidence="2">NIES-2562</strain>
    </source>
</reference>
<gene>
    <name evidence="1" type="ORF">PBIL07802_LOCUS21036</name>
    <name evidence="2" type="ORF">PBIL07802_LOCUS21038</name>
    <name evidence="3" type="ORF">PBIL07802_LOCUS21041</name>
    <name evidence="4" type="ORF">PBIL07802_LOCUS21046</name>
    <name evidence="5" type="ORF">PBIL07802_LOCUS21052</name>
</gene>
<dbReference type="EMBL" id="HBIB01032506">
    <property type="protein sequence ID" value="CAE0258786.1"/>
    <property type="molecule type" value="Transcribed_RNA"/>
</dbReference>
<dbReference type="AlphaFoldDB" id="A0A7S3DJ63"/>
<dbReference type="PANTHER" id="PTHR46533:SF1">
    <property type="entry name" value="ZINC FINGER MYND DOMAIN-CONTAINING PROTEIN 12"/>
    <property type="match status" value="1"/>
</dbReference>
<dbReference type="InterPro" id="IPR053248">
    <property type="entry name" value="Zinc_finger_MYND_domain"/>
</dbReference>
<dbReference type="SUPFAM" id="SSF48452">
    <property type="entry name" value="TPR-like"/>
    <property type="match status" value="1"/>
</dbReference>
<evidence type="ECO:0000313" key="5">
    <source>
        <dbReference type="EMBL" id="CAE0258786.1"/>
    </source>
</evidence>
<dbReference type="PANTHER" id="PTHR46533">
    <property type="entry name" value="ZINC FINGER MYND DOMAIN-CONTAINING PROTEIN 12"/>
    <property type="match status" value="1"/>
</dbReference>
<organism evidence="2">
    <name type="scientific">Palpitomonas bilix</name>
    <dbReference type="NCBI Taxonomy" id="652834"/>
    <lineage>
        <taxon>Eukaryota</taxon>
        <taxon>Eukaryota incertae sedis</taxon>
    </lineage>
</organism>
<dbReference type="EMBL" id="HBIB01032500">
    <property type="protein sequence ID" value="CAE0258780.1"/>
    <property type="molecule type" value="Transcribed_RNA"/>
</dbReference>
<name>A0A7S3DJ63_9EUKA</name>
<accession>A0A7S3DJ63</accession>
<evidence type="ECO:0000313" key="4">
    <source>
        <dbReference type="EMBL" id="CAE0258780.1"/>
    </source>
</evidence>
<protein>
    <submittedName>
        <fullName evidence="2">Uncharacterized protein</fullName>
    </submittedName>
</protein>
<sequence>MARVFQDMGKIDCALSLSDKVVDIWYRHLRDIAIAAAEAEERGDSGTKELDDDQAIAGADALQKILQMRESHLGLTHIAVGECFYVISILLQQVGDIDGAIQNAEKALPIYESQLGEDNESTVEVAESLAALRGSRE</sequence>
<dbReference type="InterPro" id="IPR011990">
    <property type="entry name" value="TPR-like_helical_dom_sf"/>
</dbReference>